<evidence type="ECO:0000313" key="5">
    <source>
        <dbReference type="Proteomes" id="UP000827721"/>
    </source>
</evidence>
<gene>
    <name evidence="4" type="ORF">JRO89_XS10G0056600</name>
</gene>
<feature type="domain" description="C2H2-type" evidence="3">
    <location>
        <begin position="336"/>
        <end position="364"/>
    </location>
</feature>
<feature type="region of interest" description="Disordered" evidence="2">
    <location>
        <begin position="302"/>
        <end position="323"/>
    </location>
</feature>
<dbReference type="PROSITE" id="PS50157">
    <property type="entry name" value="ZINC_FINGER_C2H2_2"/>
    <property type="match status" value="1"/>
</dbReference>
<keyword evidence="1" id="KW-0862">Zinc</keyword>
<feature type="region of interest" description="Disordered" evidence="2">
    <location>
        <begin position="403"/>
        <end position="435"/>
    </location>
</feature>
<evidence type="ECO:0000256" key="1">
    <source>
        <dbReference type="PROSITE-ProRule" id="PRU00042"/>
    </source>
</evidence>
<evidence type="ECO:0000313" key="4">
    <source>
        <dbReference type="EMBL" id="KAH7560625.1"/>
    </source>
</evidence>
<sequence>MAMNQNPSFSNPFNLGFGDESIHNGQTLSSYSYLTQKLVNGNGLTSSHLPFLNPVDFFDFHRQNGQISQSTGQTAIVSGQLGFTQIVTEVRRTCVTLNKVQVHSSIDYEFSIQKQLAHPPNNPIRYSQVTRSTQLLSSTLTTDRLLPSNNIVPNLSSLMPNKNTSAHVQGLISHGNISPSIQNQSNFGNQFLSVSNQAKHRLAQNEPFHNSNHHQSQQIKRKTPAVMDLGGQTNHHIDMGVVHDRTPVSTVYASQVKGRNPDLEPNCNHKSDPSVDQLNIKNLQNSNIYVPSRNLMGVSRDFENKTTPHTNNNTSDDGREYDGRTHSLPCKKPGLYRCPKCLRVFHSSQKFASHMQYSHYRNESIAERNKRLTAKNKRKNKFRLVYSSEGLTIVPIQFVNEDPTRVPSQGMKNRVNVKKEDKVGVNDREGKDGLE</sequence>
<feature type="compositionally biased region" description="Basic and acidic residues" evidence="2">
    <location>
        <begin position="417"/>
        <end position="435"/>
    </location>
</feature>
<protein>
    <recommendedName>
        <fullName evidence="3">C2H2-type domain-containing protein</fullName>
    </recommendedName>
</protein>
<keyword evidence="5" id="KW-1185">Reference proteome</keyword>
<keyword evidence="1" id="KW-0863">Zinc-finger</keyword>
<proteinExistence type="predicted"/>
<accession>A0ABQ8HHT6</accession>
<organism evidence="4 5">
    <name type="scientific">Xanthoceras sorbifolium</name>
    <dbReference type="NCBI Taxonomy" id="99658"/>
    <lineage>
        <taxon>Eukaryota</taxon>
        <taxon>Viridiplantae</taxon>
        <taxon>Streptophyta</taxon>
        <taxon>Embryophyta</taxon>
        <taxon>Tracheophyta</taxon>
        <taxon>Spermatophyta</taxon>
        <taxon>Magnoliopsida</taxon>
        <taxon>eudicotyledons</taxon>
        <taxon>Gunneridae</taxon>
        <taxon>Pentapetalae</taxon>
        <taxon>rosids</taxon>
        <taxon>malvids</taxon>
        <taxon>Sapindales</taxon>
        <taxon>Sapindaceae</taxon>
        <taxon>Xanthoceroideae</taxon>
        <taxon>Xanthoceras</taxon>
    </lineage>
</organism>
<dbReference type="Proteomes" id="UP000827721">
    <property type="component" value="Unassembled WGS sequence"/>
</dbReference>
<reference evidence="4 5" key="1">
    <citation type="submission" date="2021-02" db="EMBL/GenBank/DDBJ databases">
        <title>Plant Genome Project.</title>
        <authorList>
            <person name="Zhang R.-G."/>
        </authorList>
    </citation>
    <scope>NUCLEOTIDE SEQUENCE [LARGE SCALE GENOMIC DNA]</scope>
    <source>
        <tissue evidence="4">Leaves</tissue>
    </source>
</reference>
<evidence type="ECO:0000259" key="3">
    <source>
        <dbReference type="PROSITE" id="PS50157"/>
    </source>
</evidence>
<dbReference type="PROSITE" id="PS00028">
    <property type="entry name" value="ZINC_FINGER_C2H2_1"/>
    <property type="match status" value="1"/>
</dbReference>
<keyword evidence="1" id="KW-0479">Metal-binding</keyword>
<dbReference type="EMBL" id="JAFEMO010000010">
    <property type="protein sequence ID" value="KAH7560625.1"/>
    <property type="molecule type" value="Genomic_DNA"/>
</dbReference>
<comment type="caution">
    <text evidence="4">The sequence shown here is derived from an EMBL/GenBank/DDBJ whole genome shotgun (WGS) entry which is preliminary data.</text>
</comment>
<evidence type="ECO:0000256" key="2">
    <source>
        <dbReference type="SAM" id="MobiDB-lite"/>
    </source>
</evidence>
<name>A0ABQ8HHT6_9ROSI</name>
<dbReference type="InterPro" id="IPR013087">
    <property type="entry name" value="Znf_C2H2_type"/>
</dbReference>